<dbReference type="Gene3D" id="3.40.50.150">
    <property type="entry name" value="Vaccinia Virus protein VP39"/>
    <property type="match status" value="1"/>
</dbReference>
<name>A0A3M0CYC8_9PROT</name>
<comment type="caution">
    <text evidence="1">The sequence shown here is derived from an EMBL/GenBank/DDBJ whole genome shotgun (WGS) entry which is preliminary data.</text>
</comment>
<organism evidence="1 2">
    <name type="scientific">Eilatimonas milleporae</name>
    <dbReference type="NCBI Taxonomy" id="911205"/>
    <lineage>
        <taxon>Bacteria</taxon>
        <taxon>Pseudomonadati</taxon>
        <taxon>Pseudomonadota</taxon>
        <taxon>Alphaproteobacteria</taxon>
        <taxon>Kordiimonadales</taxon>
        <taxon>Kordiimonadaceae</taxon>
        <taxon>Eilatimonas</taxon>
    </lineage>
</organism>
<evidence type="ECO:0000313" key="2">
    <source>
        <dbReference type="Proteomes" id="UP000271227"/>
    </source>
</evidence>
<gene>
    <name evidence="1" type="ORF">BXY39_0173</name>
</gene>
<keyword evidence="2" id="KW-1185">Reference proteome</keyword>
<dbReference type="EMBL" id="REFR01000004">
    <property type="protein sequence ID" value="RMB12639.1"/>
    <property type="molecule type" value="Genomic_DNA"/>
</dbReference>
<dbReference type="Pfam" id="PF13578">
    <property type="entry name" value="Methyltransf_24"/>
    <property type="match status" value="1"/>
</dbReference>
<reference evidence="1 2" key="1">
    <citation type="submission" date="2018-10" db="EMBL/GenBank/DDBJ databases">
        <title>Genomic Encyclopedia of Archaeal and Bacterial Type Strains, Phase II (KMG-II): from individual species to whole genera.</title>
        <authorList>
            <person name="Goeker M."/>
        </authorList>
    </citation>
    <scope>NUCLEOTIDE SEQUENCE [LARGE SCALE GENOMIC DNA]</scope>
    <source>
        <strain evidence="1 2">DSM 25217</strain>
    </source>
</reference>
<dbReference type="GO" id="GO:0008168">
    <property type="term" value="F:methyltransferase activity"/>
    <property type="evidence" value="ECO:0007669"/>
    <property type="project" value="UniProtKB-KW"/>
</dbReference>
<evidence type="ECO:0000313" key="1">
    <source>
        <dbReference type="EMBL" id="RMB12639.1"/>
    </source>
</evidence>
<dbReference type="Proteomes" id="UP000271227">
    <property type="component" value="Unassembled WGS sequence"/>
</dbReference>
<keyword evidence="1" id="KW-0489">Methyltransferase</keyword>
<keyword evidence="1" id="KW-0808">Transferase</keyword>
<proteinExistence type="predicted"/>
<dbReference type="SUPFAM" id="SSF53335">
    <property type="entry name" value="S-adenosyl-L-methionine-dependent methyltransferases"/>
    <property type="match status" value="1"/>
</dbReference>
<accession>A0A3M0CYC8</accession>
<protein>
    <submittedName>
        <fullName evidence="1">Methyltransferase family protein</fullName>
    </submittedName>
</protein>
<sequence length="211" mass="23686">MLDVTFHAYHMMTEFGAKGGALEIGIHHGRFFMAINAMVDDERYPSFAIDLFEMQDLNIDGSGKGNRDQFITNLERFDRYKGRNVTVISADSSRLDPASLEASPEMRPKVISIDGGHTVEHTLKDLKIAETLIADKGLVFLDDIIHRHWPGVFEAVILFLHQGPTLWPVFMGYNKMILTPMSAHSVYKAKFDALFPEAKTVQVAGYDLVAI</sequence>
<dbReference type="AlphaFoldDB" id="A0A3M0CYC8"/>
<dbReference type="GO" id="GO:0032259">
    <property type="term" value="P:methylation"/>
    <property type="evidence" value="ECO:0007669"/>
    <property type="project" value="UniProtKB-KW"/>
</dbReference>
<dbReference type="InterPro" id="IPR029063">
    <property type="entry name" value="SAM-dependent_MTases_sf"/>
</dbReference>
<dbReference type="InParanoid" id="A0A3M0CYC8"/>